<dbReference type="AlphaFoldDB" id="A0A317ZFW5"/>
<gene>
    <name evidence="1" type="ORF">DDZ13_15130</name>
</gene>
<evidence type="ECO:0000313" key="1">
    <source>
        <dbReference type="EMBL" id="PXA02828.1"/>
    </source>
</evidence>
<dbReference type="InParanoid" id="A0A317ZFW5"/>
<dbReference type="Proteomes" id="UP000247099">
    <property type="component" value="Unassembled WGS sequence"/>
</dbReference>
<organism evidence="1 2">
    <name type="scientific">Coraliomargarita sinensis</name>
    <dbReference type="NCBI Taxonomy" id="2174842"/>
    <lineage>
        <taxon>Bacteria</taxon>
        <taxon>Pseudomonadati</taxon>
        <taxon>Verrucomicrobiota</taxon>
        <taxon>Opitutia</taxon>
        <taxon>Puniceicoccales</taxon>
        <taxon>Coraliomargaritaceae</taxon>
        <taxon>Coraliomargarita</taxon>
    </lineage>
</organism>
<sequence>MKKKIGIAVVVVAIAWLVIFGTVTALNLLSWRNDYVEAEPFVEIVWPLSSEMEKFEKNEGRRPKSLSELEESTGLDLTEIKEFEHRFYEEGPLVFTIRINETHGFKFDDSYSPSWNTQE</sequence>
<name>A0A317ZFW5_9BACT</name>
<proteinExistence type="predicted"/>
<reference evidence="1 2" key="1">
    <citation type="submission" date="2018-05" db="EMBL/GenBank/DDBJ databases">
        <title>Coraliomargarita sinensis sp. nov., isolated from a marine solar saltern.</title>
        <authorList>
            <person name="Zhou L.Y."/>
        </authorList>
    </citation>
    <scope>NUCLEOTIDE SEQUENCE [LARGE SCALE GENOMIC DNA]</scope>
    <source>
        <strain evidence="1 2">WN38</strain>
    </source>
</reference>
<accession>A0A317ZFW5</accession>
<evidence type="ECO:0000313" key="2">
    <source>
        <dbReference type="Proteomes" id="UP000247099"/>
    </source>
</evidence>
<keyword evidence="2" id="KW-1185">Reference proteome</keyword>
<dbReference type="RefSeq" id="WP_110132301.1">
    <property type="nucleotide sequence ID" value="NZ_QHJQ01000025.1"/>
</dbReference>
<dbReference type="EMBL" id="QHJQ01000025">
    <property type="protein sequence ID" value="PXA02828.1"/>
    <property type="molecule type" value="Genomic_DNA"/>
</dbReference>
<comment type="caution">
    <text evidence="1">The sequence shown here is derived from an EMBL/GenBank/DDBJ whole genome shotgun (WGS) entry which is preliminary data.</text>
</comment>
<protein>
    <submittedName>
        <fullName evidence="1">Uncharacterized protein</fullName>
    </submittedName>
</protein>